<sequence length="207" mass="22911">MTTPARVVQIAANEVGYTEYPPGSNSTKYGQWYGMDHVPWCAVFVSYCCDQAGISLPIRTAKGFAYCPDGVRWFQYKTQWYSQPQVGDLVFYCWRGDGIADHIGIVESVNPDGSIISIEGNTGTGNDSNGGQVMRRRRDPGSFLGFGRPYAIALPIPQPSISQPDKEKQIEKETTTNLPQKPSQGTQTAPEYHTQLINQLLGKEKVN</sequence>
<comment type="caution">
    <text evidence="3">The sequence shown here is derived from an EMBL/GenBank/DDBJ whole genome shotgun (WGS) entry which is preliminary data.</text>
</comment>
<reference evidence="3 4" key="1">
    <citation type="submission" date="2015-06" db="EMBL/GenBank/DDBJ databases">
        <title>Draft genome assembly of filamentous brackish cyanobacterium Limnoraphis robusta strain CS-951.</title>
        <authorList>
            <person name="Willis A."/>
            <person name="Parks M."/>
            <person name="Burford M.A."/>
        </authorList>
    </citation>
    <scope>NUCLEOTIDE SEQUENCE [LARGE SCALE GENOMIC DNA]</scope>
    <source>
        <strain evidence="3 4">CS-951</strain>
    </source>
</reference>
<protein>
    <recommendedName>
        <fullName evidence="2">Peptidase C51 domain-containing protein</fullName>
    </recommendedName>
</protein>
<dbReference type="InterPro" id="IPR007921">
    <property type="entry name" value="CHAP_dom"/>
</dbReference>
<dbReference type="Proteomes" id="UP000033607">
    <property type="component" value="Unassembled WGS sequence"/>
</dbReference>
<feature type="compositionally biased region" description="Basic and acidic residues" evidence="1">
    <location>
        <begin position="164"/>
        <end position="174"/>
    </location>
</feature>
<dbReference type="EMBL" id="LATL02000288">
    <property type="protein sequence ID" value="KKD39946.1"/>
    <property type="molecule type" value="Genomic_DNA"/>
</dbReference>
<evidence type="ECO:0000259" key="2">
    <source>
        <dbReference type="Pfam" id="PF05257"/>
    </source>
</evidence>
<dbReference type="RefSeq" id="WP_046276557.1">
    <property type="nucleotide sequence ID" value="NZ_LATL02000288.1"/>
</dbReference>
<dbReference type="Gene3D" id="3.90.1720.10">
    <property type="entry name" value="endopeptidase domain like (from Nostoc punctiforme)"/>
    <property type="match status" value="1"/>
</dbReference>
<evidence type="ECO:0000313" key="3">
    <source>
        <dbReference type="EMBL" id="KKD39946.1"/>
    </source>
</evidence>
<evidence type="ECO:0000313" key="4">
    <source>
        <dbReference type="Proteomes" id="UP000033607"/>
    </source>
</evidence>
<dbReference type="AlphaFoldDB" id="A0A0F5YM29"/>
<gene>
    <name evidence="3" type="ORF">WN50_00635</name>
</gene>
<dbReference type="OrthoDB" id="9812962at2"/>
<dbReference type="InterPro" id="IPR038765">
    <property type="entry name" value="Papain-like_cys_pep_sf"/>
</dbReference>
<feature type="domain" description="Peptidase C51" evidence="2">
    <location>
        <begin position="36"/>
        <end position="121"/>
    </location>
</feature>
<evidence type="ECO:0000256" key="1">
    <source>
        <dbReference type="SAM" id="MobiDB-lite"/>
    </source>
</evidence>
<proteinExistence type="predicted"/>
<accession>A0A0F5YM29</accession>
<dbReference type="SUPFAM" id="SSF54001">
    <property type="entry name" value="Cysteine proteinases"/>
    <property type="match status" value="1"/>
</dbReference>
<organism evidence="3 4">
    <name type="scientific">Limnoraphis robusta CS-951</name>
    <dbReference type="NCBI Taxonomy" id="1637645"/>
    <lineage>
        <taxon>Bacteria</taxon>
        <taxon>Bacillati</taxon>
        <taxon>Cyanobacteriota</taxon>
        <taxon>Cyanophyceae</taxon>
        <taxon>Oscillatoriophycideae</taxon>
        <taxon>Oscillatoriales</taxon>
        <taxon>Sirenicapillariaceae</taxon>
        <taxon>Limnoraphis</taxon>
    </lineage>
</organism>
<dbReference type="Pfam" id="PF05257">
    <property type="entry name" value="CHAP"/>
    <property type="match status" value="1"/>
</dbReference>
<dbReference type="PATRIC" id="fig|1637645.4.peg.5695"/>
<name>A0A0F5YM29_9CYAN</name>
<feature type="compositionally biased region" description="Polar residues" evidence="1">
    <location>
        <begin position="175"/>
        <end position="189"/>
    </location>
</feature>
<feature type="region of interest" description="Disordered" evidence="1">
    <location>
        <begin position="155"/>
        <end position="193"/>
    </location>
</feature>